<dbReference type="PATRIC" id="fig|1235785.3.peg.3219"/>
<organism evidence="2 3">
    <name type="scientific">Bacteroides thetaiotaomicron dnLKV9</name>
    <dbReference type="NCBI Taxonomy" id="1235785"/>
    <lineage>
        <taxon>Bacteria</taxon>
        <taxon>Pseudomonadati</taxon>
        <taxon>Bacteroidota</taxon>
        <taxon>Bacteroidia</taxon>
        <taxon>Bacteroidales</taxon>
        <taxon>Bacteroidaceae</taxon>
        <taxon>Bacteroides</taxon>
    </lineage>
</organism>
<sequence length="139" mass="14718">MFGRKKNNQEGFIATSEPLKLTTIATGTVLKGTIKVEGSLRVDGMIEGDITCHNTVVIGPQGKVTGKVSSSSAILQGTLEGDIHITDKLSLKSGCMLNGDIYTCKLEIEPQACFNGNCNTIVEKQASVNAKESTQNKAS</sequence>
<accession>R9HDP8</accession>
<reference evidence="2 3" key="1">
    <citation type="submission" date="2013-04" db="EMBL/GenBank/DDBJ databases">
        <title>The Genome Sequence of Bacteroides thetaiotaomicron dnLKV9.</title>
        <authorList>
            <consortium name="The Broad Institute Genomics Platform"/>
            <consortium name="The Broad Institute Genome Sequencing Center for Infectious Disease"/>
            <person name="Earl A."/>
            <person name="Xavier R."/>
            <person name="Kuhn K."/>
            <person name="Stappenbeck T."/>
            <person name="Walker B."/>
            <person name="Young S."/>
            <person name="Zeng Q."/>
            <person name="Gargeya S."/>
            <person name="Fitzgerald M."/>
            <person name="Haas B."/>
            <person name="Abouelleil A."/>
            <person name="Allen A.W."/>
            <person name="Alvarado L."/>
            <person name="Arachchi H.M."/>
            <person name="Berlin A.M."/>
            <person name="Chapman S.B."/>
            <person name="Gainer-Dewar J."/>
            <person name="Goldberg J."/>
            <person name="Griggs A."/>
            <person name="Gujja S."/>
            <person name="Hansen M."/>
            <person name="Howarth C."/>
            <person name="Imamovic A."/>
            <person name="Ireland A."/>
            <person name="Larimer J."/>
            <person name="McCowan C."/>
            <person name="Murphy C."/>
            <person name="Pearson M."/>
            <person name="Poon T.W."/>
            <person name="Priest M."/>
            <person name="Roberts A."/>
            <person name="Saif S."/>
            <person name="Shea T."/>
            <person name="Sisk P."/>
            <person name="Sykes S."/>
            <person name="Wortman J."/>
            <person name="Nusbaum C."/>
            <person name="Birren B."/>
        </authorList>
    </citation>
    <scope>NUCLEOTIDE SEQUENCE [LARGE SCALE GENOMIC DNA]</scope>
    <source>
        <strain evidence="3">dnLKV9</strain>
    </source>
</reference>
<proteinExistence type="inferred from homology"/>
<name>R9HDP8_BACT4</name>
<dbReference type="Pfam" id="PF04519">
    <property type="entry name" value="Bactofilin"/>
    <property type="match status" value="1"/>
</dbReference>
<protein>
    <recommendedName>
        <fullName evidence="4">Polymer-forming cytoskeletal protein</fullName>
    </recommendedName>
</protein>
<evidence type="ECO:0000313" key="3">
    <source>
        <dbReference type="Proteomes" id="UP000014207"/>
    </source>
</evidence>
<dbReference type="PANTHER" id="PTHR35024:SF4">
    <property type="entry name" value="POLYMER-FORMING CYTOSKELETAL PROTEIN"/>
    <property type="match status" value="1"/>
</dbReference>
<dbReference type="InterPro" id="IPR007607">
    <property type="entry name" value="BacA/B"/>
</dbReference>
<comment type="similarity">
    <text evidence="1">Belongs to the bactofilin family.</text>
</comment>
<evidence type="ECO:0000313" key="2">
    <source>
        <dbReference type="EMBL" id="EOR99309.1"/>
    </source>
</evidence>
<dbReference type="Proteomes" id="UP000014207">
    <property type="component" value="Unassembled WGS sequence"/>
</dbReference>
<gene>
    <name evidence="2" type="ORF">C799_03189</name>
</gene>
<dbReference type="AlphaFoldDB" id="R9HDP8"/>
<dbReference type="EMBL" id="ASSM01000010">
    <property type="protein sequence ID" value="EOR99309.1"/>
    <property type="molecule type" value="Genomic_DNA"/>
</dbReference>
<evidence type="ECO:0000256" key="1">
    <source>
        <dbReference type="ARBA" id="ARBA00044755"/>
    </source>
</evidence>
<dbReference type="RefSeq" id="WP_016268895.1">
    <property type="nucleotide sequence ID" value="NZ_KE159460.1"/>
</dbReference>
<dbReference type="PANTHER" id="PTHR35024">
    <property type="entry name" value="HYPOTHETICAL CYTOSOLIC PROTEIN"/>
    <property type="match status" value="1"/>
</dbReference>
<comment type="caution">
    <text evidence="2">The sequence shown here is derived from an EMBL/GenBank/DDBJ whole genome shotgun (WGS) entry which is preliminary data.</text>
</comment>
<evidence type="ECO:0008006" key="4">
    <source>
        <dbReference type="Google" id="ProtNLM"/>
    </source>
</evidence>
<dbReference type="HOGENOM" id="CLU_072799_6_1_10"/>